<dbReference type="EMBL" id="CAADFG010000257">
    <property type="protein sequence ID" value="VFK02175.1"/>
    <property type="molecule type" value="Genomic_DNA"/>
</dbReference>
<evidence type="ECO:0000256" key="3">
    <source>
        <dbReference type="RuleBase" id="RU000363"/>
    </source>
</evidence>
<dbReference type="SUPFAM" id="SSF51735">
    <property type="entry name" value="NAD(P)-binding Rossmann-fold domains"/>
    <property type="match status" value="1"/>
</dbReference>
<reference evidence="5" key="1">
    <citation type="submission" date="2019-02" db="EMBL/GenBank/DDBJ databases">
        <authorList>
            <person name="Gruber-Vodicka R. H."/>
            <person name="Seah K. B. B."/>
        </authorList>
    </citation>
    <scope>NUCLEOTIDE SEQUENCE</scope>
    <source>
        <strain evidence="6">BECK_SA2B12</strain>
        <strain evidence="5">BECK_SA2B15</strain>
        <strain evidence="4">BECK_SA2B20</strain>
    </source>
</reference>
<dbReference type="NCBIfam" id="NF004826">
    <property type="entry name" value="PRK06182.1"/>
    <property type="match status" value="1"/>
</dbReference>
<dbReference type="PANTHER" id="PTHR44169">
    <property type="entry name" value="NADPH-DEPENDENT 1-ACYLDIHYDROXYACETONE PHOSPHATE REDUCTASE"/>
    <property type="match status" value="1"/>
</dbReference>
<evidence type="ECO:0000256" key="2">
    <source>
        <dbReference type="ARBA" id="ARBA00023002"/>
    </source>
</evidence>
<organism evidence="5">
    <name type="scientific">Candidatus Kentrum eta</name>
    <dbReference type="NCBI Taxonomy" id="2126337"/>
    <lineage>
        <taxon>Bacteria</taxon>
        <taxon>Pseudomonadati</taxon>
        <taxon>Pseudomonadota</taxon>
        <taxon>Gammaproteobacteria</taxon>
        <taxon>Candidatus Kentrum</taxon>
    </lineage>
</organism>
<dbReference type="EMBL" id="CAADFI010000196">
    <property type="protein sequence ID" value="VFK00601.1"/>
    <property type="molecule type" value="Genomic_DNA"/>
</dbReference>
<dbReference type="InterPro" id="IPR002347">
    <property type="entry name" value="SDR_fam"/>
</dbReference>
<dbReference type="PRINTS" id="PR00081">
    <property type="entry name" value="GDHRDH"/>
</dbReference>
<accession>A0A450VBM6</accession>
<gene>
    <name evidence="5" type="ORF">BECKH772A_GA0070896_102571</name>
    <name evidence="4" type="ORF">BECKH772B_GA0070898_101962</name>
    <name evidence="6" type="ORF">BECKH772C_GA0070978_101932</name>
</gene>
<dbReference type="PROSITE" id="PS00061">
    <property type="entry name" value="ADH_SHORT"/>
    <property type="match status" value="1"/>
</dbReference>
<dbReference type="GO" id="GO:0016491">
    <property type="term" value="F:oxidoreductase activity"/>
    <property type="evidence" value="ECO:0007669"/>
    <property type="project" value="UniProtKB-KW"/>
</dbReference>
<name>A0A450VBM6_9GAMM</name>
<proteinExistence type="inferred from homology"/>
<dbReference type="InterPro" id="IPR036291">
    <property type="entry name" value="NAD(P)-bd_dom_sf"/>
</dbReference>
<dbReference type="AlphaFoldDB" id="A0A450VBM6"/>
<dbReference type="Pfam" id="PF00106">
    <property type="entry name" value="adh_short"/>
    <property type="match status" value="1"/>
</dbReference>
<keyword evidence="2" id="KW-0560">Oxidoreductase</keyword>
<evidence type="ECO:0000313" key="5">
    <source>
        <dbReference type="EMBL" id="VFK02175.1"/>
    </source>
</evidence>
<dbReference type="EMBL" id="CAADFJ010000193">
    <property type="protein sequence ID" value="VFK04615.1"/>
    <property type="molecule type" value="Genomic_DNA"/>
</dbReference>
<evidence type="ECO:0000313" key="4">
    <source>
        <dbReference type="EMBL" id="VFK00601.1"/>
    </source>
</evidence>
<sequence length="275" mass="29936">MNKRQVVLITGASSGIGKDAAKALITEGYTVYAAARRVGKMDDLEQLGGIPLGMDITREDDVVTVVDRIVRDSGGVDILINNAGYATQGPVEEVPLEEVRNMYEVNLFGLGRLTQLILPGMREKRAGKIINVSSGVGKAYFAMAAWYASSKHAIEGWSDCLRVEVKPFGIQVVVIEPGNTTTEFNGIALNPLVERSGTGPYGNVVNSLVEFSRKAESDPKYSSPPSVITDVIMKAVKSKRPKTRYAAGATAKPIIFLRKWGGDRVYDWLIGRMIR</sequence>
<comment type="similarity">
    <text evidence="1 3">Belongs to the short-chain dehydrogenases/reductases (SDR) family.</text>
</comment>
<evidence type="ECO:0000313" key="6">
    <source>
        <dbReference type="EMBL" id="VFK04615.1"/>
    </source>
</evidence>
<protein>
    <submittedName>
        <fullName evidence="5">Short-chain dehydrogenase</fullName>
    </submittedName>
</protein>
<dbReference type="CDD" id="cd05374">
    <property type="entry name" value="17beta-HSD-like_SDR_c"/>
    <property type="match status" value="1"/>
</dbReference>
<evidence type="ECO:0000256" key="1">
    <source>
        <dbReference type="ARBA" id="ARBA00006484"/>
    </source>
</evidence>
<dbReference type="InterPro" id="IPR020904">
    <property type="entry name" value="Sc_DH/Rdtase_CS"/>
</dbReference>
<dbReference type="PRINTS" id="PR00080">
    <property type="entry name" value="SDRFAMILY"/>
</dbReference>
<dbReference type="PANTHER" id="PTHR44169:SF6">
    <property type="entry name" value="NADPH-DEPENDENT 1-ACYLDIHYDROXYACETONE PHOSPHATE REDUCTASE"/>
    <property type="match status" value="1"/>
</dbReference>
<dbReference type="Gene3D" id="3.40.50.720">
    <property type="entry name" value="NAD(P)-binding Rossmann-like Domain"/>
    <property type="match status" value="1"/>
</dbReference>